<evidence type="ECO:0000256" key="8">
    <source>
        <dbReference type="SAM" id="Phobius"/>
    </source>
</evidence>
<dbReference type="InterPro" id="IPR015920">
    <property type="entry name" value="Cellobiose_DH-like_cyt"/>
</dbReference>
<reference evidence="10" key="1">
    <citation type="submission" date="2021-02" db="EMBL/GenBank/DDBJ databases">
        <title>Genome sequence Cadophora malorum strain M34.</title>
        <authorList>
            <person name="Stefanovic E."/>
            <person name="Vu D."/>
            <person name="Scully C."/>
            <person name="Dijksterhuis J."/>
            <person name="Roader J."/>
            <person name="Houbraken J."/>
        </authorList>
    </citation>
    <scope>NUCLEOTIDE SEQUENCE</scope>
    <source>
        <strain evidence="10">M34</strain>
    </source>
</reference>
<dbReference type="SMART" id="SM00664">
    <property type="entry name" value="DoH"/>
    <property type="match status" value="1"/>
</dbReference>
<comment type="caution">
    <text evidence="10">The sequence shown here is derived from an EMBL/GenBank/DDBJ whole genome shotgun (WGS) entry which is preliminary data.</text>
</comment>
<evidence type="ECO:0000259" key="9">
    <source>
        <dbReference type="PROSITE" id="PS50836"/>
    </source>
</evidence>
<keyword evidence="11" id="KW-1185">Reference proteome</keyword>
<evidence type="ECO:0000256" key="5">
    <source>
        <dbReference type="ARBA" id="ARBA00022989"/>
    </source>
</evidence>
<dbReference type="Gene3D" id="2.60.40.1210">
    <property type="entry name" value="Cellobiose dehydrogenase, cytochrome domain"/>
    <property type="match status" value="1"/>
</dbReference>
<feature type="region of interest" description="Disordered" evidence="7">
    <location>
        <begin position="189"/>
        <end position="263"/>
    </location>
</feature>
<feature type="compositionally biased region" description="Gly residues" evidence="7">
    <location>
        <begin position="222"/>
        <end position="233"/>
    </location>
</feature>
<protein>
    <recommendedName>
        <fullName evidence="9">DOMON domain-containing protein</fullName>
    </recommendedName>
</protein>
<evidence type="ECO:0000256" key="7">
    <source>
        <dbReference type="SAM" id="MobiDB-lite"/>
    </source>
</evidence>
<dbReference type="GO" id="GO:0016020">
    <property type="term" value="C:membrane"/>
    <property type="evidence" value="ECO:0007669"/>
    <property type="project" value="UniProtKB-SubCell"/>
</dbReference>
<dbReference type="SUPFAM" id="SSF49344">
    <property type="entry name" value="CBD9-like"/>
    <property type="match status" value="1"/>
</dbReference>
<evidence type="ECO:0000313" key="10">
    <source>
        <dbReference type="EMBL" id="KAG4422051.1"/>
    </source>
</evidence>
<feature type="domain" description="DOMON" evidence="9">
    <location>
        <begin position="39"/>
        <end position="153"/>
    </location>
</feature>
<gene>
    <name evidence="10" type="ORF">IFR04_004792</name>
</gene>
<name>A0A8H7WC14_9HELO</name>
<evidence type="ECO:0000256" key="1">
    <source>
        <dbReference type="ARBA" id="ARBA00004370"/>
    </source>
</evidence>
<keyword evidence="6 8" id="KW-0472">Membrane</keyword>
<feature type="compositionally biased region" description="Acidic residues" evidence="7">
    <location>
        <begin position="236"/>
        <end position="249"/>
    </location>
</feature>
<feature type="transmembrane region" description="Helical" evidence="8">
    <location>
        <begin position="408"/>
        <end position="428"/>
    </location>
</feature>
<evidence type="ECO:0000313" key="11">
    <source>
        <dbReference type="Proteomes" id="UP000664132"/>
    </source>
</evidence>
<dbReference type="Pfam" id="PF03188">
    <property type="entry name" value="Cytochrom_B561"/>
    <property type="match status" value="1"/>
</dbReference>
<evidence type="ECO:0000256" key="3">
    <source>
        <dbReference type="ARBA" id="ARBA00022692"/>
    </source>
</evidence>
<dbReference type="CDD" id="cd08760">
    <property type="entry name" value="Cyt_b561_FRRS1_like"/>
    <property type="match status" value="1"/>
</dbReference>
<dbReference type="SMART" id="SM00665">
    <property type="entry name" value="B561"/>
    <property type="match status" value="1"/>
</dbReference>
<keyword evidence="2" id="KW-0813">Transport</keyword>
<dbReference type="AlphaFoldDB" id="A0A8H7WC14"/>
<feature type="transmembrane region" description="Helical" evidence="8">
    <location>
        <begin position="342"/>
        <end position="361"/>
    </location>
</feature>
<dbReference type="PANTHER" id="PTHR47797">
    <property type="entry name" value="DEHYDROGENASE, PUTATIVE (AFU_ORTHOLOGUE AFUA_8G05805)-RELATED"/>
    <property type="match status" value="1"/>
</dbReference>
<feature type="compositionally biased region" description="Low complexity" evidence="7">
    <location>
        <begin position="194"/>
        <end position="221"/>
    </location>
</feature>
<feature type="transmembrane region" description="Helical" evidence="8">
    <location>
        <begin position="381"/>
        <end position="402"/>
    </location>
</feature>
<dbReference type="OrthoDB" id="19261at2759"/>
<organism evidence="10 11">
    <name type="scientific">Cadophora malorum</name>
    <dbReference type="NCBI Taxonomy" id="108018"/>
    <lineage>
        <taxon>Eukaryota</taxon>
        <taxon>Fungi</taxon>
        <taxon>Dikarya</taxon>
        <taxon>Ascomycota</taxon>
        <taxon>Pezizomycotina</taxon>
        <taxon>Leotiomycetes</taxon>
        <taxon>Helotiales</taxon>
        <taxon>Ploettnerulaceae</taxon>
        <taxon>Cadophora</taxon>
    </lineage>
</organism>
<feature type="region of interest" description="Disordered" evidence="7">
    <location>
        <begin position="432"/>
        <end position="484"/>
    </location>
</feature>
<dbReference type="InterPro" id="IPR005018">
    <property type="entry name" value="DOMON_domain"/>
</dbReference>
<dbReference type="Gene3D" id="1.20.120.1770">
    <property type="match status" value="1"/>
</dbReference>
<dbReference type="Proteomes" id="UP000664132">
    <property type="component" value="Unassembled WGS sequence"/>
</dbReference>
<feature type="transmembrane region" description="Helical" evidence="8">
    <location>
        <begin position="279"/>
        <end position="298"/>
    </location>
</feature>
<dbReference type="PANTHER" id="PTHR47797:SF4">
    <property type="entry name" value="DOMON DOMAIN-CONTAINING PROTEIN"/>
    <property type="match status" value="1"/>
</dbReference>
<accession>A0A8H7WC14</accession>
<feature type="transmembrane region" description="Helical" evidence="8">
    <location>
        <begin position="310"/>
        <end position="330"/>
    </location>
</feature>
<evidence type="ECO:0000256" key="6">
    <source>
        <dbReference type="ARBA" id="ARBA00023136"/>
    </source>
</evidence>
<keyword evidence="5 8" id="KW-1133">Transmembrane helix</keyword>
<dbReference type="InterPro" id="IPR006593">
    <property type="entry name" value="Cyt_b561/ferric_Rdtase_TM"/>
</dbReference>
<keyword evidence="3 8" id="KW-0812">Transmembrane</keyword>
<evidence type="ECO:0000256" key="2">
    <source>
        <dbReference type="ARBA" id="ARBA00022448"/>
    </source>
</evidence>
<comment type="subcellular location">
    <subcellularLocation>
        <location evidence="1">Membrane</location>
    </subcellularLocation>
</comment>
<dbReference type="CDD" id="cd09630">
    <property type="entry name" value="CDH_like_cytochrome"/>
    <property type="match status" value="1"/>
</dbReference>
<dbReference type="PROSITE" id="PS50836">
    <property type="entry name" value="DOMON"/>
    <property type="match status" value="1"/>
</dbReference>
<dbReference type="Pfam" id="PF16010">
    <property type="entry name" value="CDH-cyt"/>
    <property type="match status" value="1"/>
</dbReference>
<dbReference type="EMBL" id="JAFJYH010000055">
    <property type="protein sequence ID" value="KAG4422051.1"/>
    <property type="molecule type" value="Genomic_DNA"/>
</dbReference>
<keyword evidence="4" id="KW-0249">Electron transport</keyword>
<sequence length="484" mass="50007">MKTSRLQQTLGWAVTGFASLSTAQFTFSPGPTYSIGIPSDSSISASSTGPLYFHLEAPTSYQWVALGIGSQMAGASIFVMYADGNGNITLSGRKGTGQVEPKADSTLQAGLELLEGTGIANGMMVANVRCTSCTLDSDKSSSDSPWIAAWSTGSAIDSTSTSATIRQHSGNNRVEAQVDLSQASIASDANPFLSSSTPSDSTGSGSSSPTTASSSKPTTGSGSNGYGHGGFGPGSNDDDDDDDDDDADDDFRGGNGNGNSGVTFGGSSSFQTITDYQKAHGIVMGIVVVLLFPFGAMFMRMGGSGIVHGILQVLSLCALLVGLGLGVKLADLRNMNLTTTHPLFGIILVALFLIQPIFGLIHHIQYKRNPSRAGVSHLHIWYGRILMLLAIINGGLGLQLANNSRNGKIAYAVVAAVVGVVYIAMCVFKRKGSGSAGGRGLRSGRTRGLRKEESAGSANGEGHALPAYAGTPPEGHYGGRTVFK</sequence>
<proteinExistence type="predicted"/>
<evidence type="ECO:0000256" key="4">
    <source>
        <dbReference type="ARBA" id="ARBA00022982"/>
    </source>
</evidence>